<dbReference type="EMBL" id="QEWR01000003">
    <property type="protein sequence ID" value="PWD83090.1"/>
    <property type="molecule type" value="Genomic_DNA"/>
</dbReference>
<comment type="caution">
    <text evidence="1">The sequence shown here is derived from an EMBL/GenBank/DDBJ whole genome shotgun (WGS) entry which is preliminary data.</text>
</comment>
<name>A0A2U2AJX9_9GAMM</name>
<dbReference type="InterPro" id="IPR058630">
    <property type="entry name" value="T4_Y16D"/>
</dbReference>
<evidence type="ECO:0000313" key="2">
    <source>
        <dbReference type="Proteomes" id="UP000244948"/>
    </source>
</evidence>
<evidence type="ECO:0000313" key="1">
    <source>
        <dbReference type="EMBL" id="PWD83090.1"/>
    </source>
</evidence>
<dbReference type="RefSeq" id="WP_109236304.1">
    <property type="nucleotide sequence ID" value="NZ_BMXZ01000002.1"/>
</dbReference>
<dbReference type="AlphaFoldDB" id="A0A2U2AJX9"/>
<gene>
    <name evidence="1" type="ORF">DC082_06615</name>
</gene>
<dbReference type="Pfam" id="PF26092">
    <property type="entry name" value="T4_Y16D"/>
    <property type="match status" value="1"/>
</dbReference>
<keyword evidence="2" id="KW-1185">Reference proteome</keyword>
<proteinExistence type="predicted"/>
<reference evidence="1 2" key="1">
    <citation type="journal article" date="2018" name="Genome Announc.">
        <title>Ignatzschineria cameli sp. nov., isolated from necrotic foot tissue of dromedaries (Camelus dromedarius) and associated maggots (Wohlfahrtia species) in Dubai.</title>
        <authorList>
            <person name="Tsang C.C."/>
            <person name="Tang J.Y."/>
            <person name="Fong J.Y."/>
            <person name="Kinne J."/>
            <person name="Lee H.H."/>
            <person name="Joseph M."/>
            <person name="Jose S."/>
            <person name="Schuster R.K."/>
            <person name="Tang Y."/>
            <person name="Sivakumar S."/>
            <person name="Chen J.H."/>
            <person name="Teng J.L."/>
            <person name="Lau S.K."/>
            <person name="Wernery U."/>
            <person name="Woo P.C."/>
        </authorList>
    </citation>
    <scope>NUCLEOTIDE SEQUENCE [LARGE SCALE GENOMIC DNA]</scope>
    <source>
        <strain evidence="1 2">KCTC 22643</strain>
    </source>
</reference>
<accession>A0A2U2AJX9</accession>
<sequence length="103" mass="12446">MYESKEQIVCPAVRYLFSPKFQGRTIEIEKTRLCIKYDDQFATDFFQSLSNKHYFWTLKLYEEGFMTNKGRFVDPKEALEITGWGAQLRFKERKRLLPEDLYQ</sequence>
<dbReference type="Proteomes" id="UP000244948">
    <property type="component" value="Unassembled WGS sequence"/>
</dbReference>
<organism evidence="1 2">
    <name type="scientific">Ignatzschineria indica</name>
    <dbReference type="NCBI Taxonomy" id="472583"/>
    <lineage>
        <taxon>Bacteria</taxon>
        <taxon>Pseudomonadati</taxon>
        <taxon>Pseudomonadota</taxon>
        <taxon>Gammaproteobacteria</taxon>
        <taxon>Cardiobacteriales</taxon>
        <taxon>Ignatzschineriaceae</taxon>
        <taxon>Ignatzschineria</taxon>
    </lineage>
</organism>
<protein>
    <submittedName>
        <fullName evidence="1">Uncharacterized protein</fullName>
    </submittedName>
</protein>